<keyword evidence="2" id="KW-1185">Reference proteome</keyword>
<evidence type="ECO:0000313" key="1">
    <source>
        <dbReference type="EMBL" id="ADY51149.1"/>
    </source>
</evidence>
<dbReference type="KEGG" id="psn:Pedsa_0570"/>
<dbReference type="EMBL" id="CP002545">
    <property type="protein sequence ID" value="ADY51149.1"/>
    <property type="molecule type" value="Genomic_DNA"/>
</dbReference>
<dbReference type="HOGENOM" id="CLU_3083799_0_0_10"/>
<gene>
    <name evidence="1" type="ordered locus">Pedsa_0570</name>
</gene>
<organism evidence="1 2">
    <name type="scientific">Pseudopedobacter saltans (strain ATCC 51119 / DSM 12145 / JCM 21818 / CCUG 39354 / LMG 10337 / NBRC 100064 / NCIMB 13643)</name>
    <name type="common">Pedobacter saltans</name>
    <dbReference type="NCBI Taxonomy" id="762903"/>
    <lineage>
        <taxon>Bacteria</taxon>
        <taxon>Pseudomonadati</taxon>
        <taxon>Bacteroidota</taxon>
        <taxon>Sphingobacteriia</taxon>
        <taxon>Sphingobacteriales</taxon>
        <taxon>Sphingobacteriaceae</taxon>
        <taxon>Pseudopedobacter</taxon>
    </lineage>
</organism>
<evidence type="ECO:0000313" key="2">
    <source>
        <dbReference type="Proteomes" id="UP000000310"/>
    </source>
</evidence>
<name>F0S7C4_PSESL</name>
<reference evidence="1 2" key="1">
    <citation type="journal article" date="2011" name="Stand. Genomic Sci.">
        <title>Complete genome sequence of the gliding, heparinolytic Pedobacter saltans type strain (113).</title>
        <authorList>
            <person name="Liolios K."/>
            <person name="Sikorski J."/>
            <person name="Lu M."/>
            <person name="Nolan M."/>
            <person name="Lapidus A."/>
            <person name="Lucas S."/>
            <person name="Hammon N."/>
            <person name="Deshpande S."/>
            <person name="Cheng J.F."/>
            <person name="Tapia R."/>
            <person name="Han C."/>
            <person name="Goodwin L."/>
            <person name="Pitluck S."/>
            <person name="Huntemann M."/>
            <person name="Ivanova N."/>
            <person name="Pagani I."/>
            <person name="Mavromatis K."/>
            <person name="Ovchinikova G."/>
            <person name="Pati A."/>
            <person name="Chen A."/>
            <person name="Palaniappan K."/>
            <person name="Land M."/>
            <person name="Hauser L."/>
            <person name="Brambilla E.M."/>
            <person name="Kotsyurbenko O."/>
            <person name="Rohde M."/>
            <person name="Tindall B.J."/>
            <person name="Abt B."/>
            <person name="Goker M."/>
            <person name="Detter J.C."/>
            <person name="Woyke T."/>
            <person name="Bristow J."/>
            <person name="Eisen J.A."/>
            <person name="Markowitz V."/>
            <person name="Hugenholtz P."/>
            <person name="Klenk H.P."/>
            <person name="Kyrpides N.C."/>
        </authorList>
    </citation>
    <scope>NUCLEOTIDE SEQUENCE [LARGE SCALE GENOMIC DNA]</scope>
    <source>
        <strain evidence="2">ATCC 51119 / DSM 12145 / JCM 21818 / LMG 10337 / NBRC 100064 / NCIMB 13643</strain>
    </source>
</reference>
<sequence>MATGFFAFYKYNQYYSKKVSTSVVSITFLVRLPDFGKKPLRITLREPQGDIF</sequence>
<protein>
    <submittedName>
        <fullName evidence="1">Uncharacterized protein</fullName>
    </submittedName>
</protein>
<dbReference type="AlphaFoldDB" id="F0S7C4"/>
<accession>F0S7C4</accession>
<reference evidence="2" key="2">
    <citation type="submission" date="2011-02" db="EMBL/GenBank/DDBJ databases">
        <title>The complete genome of Pedobacter saltans DSM 12145.</title>
        <authorList>
            <consortium name="US DOE Joint Genome Institute (JGI-PGF)"/>
            <person name="Lucas S."/>
            <person name="Copeland A."/>
            <person name="Lapidus A."/>
            <person name="Bruce D."/>
            <person name="Goodwin L."/>
            <person name="Pitluck S."/>
            <person name="Kyrpides N."/>
            <person name="Mavromatis K."/>
            <person name="Pagani I."/>
            <person name="Ivanova N."/>
            <person name="Ovchinnikova G."/>
            <person name="Lu M."/>
            <person name="Detter J.C."/>
            <person name="Han C."/>
            <person name="Land M."/>
            <person name="Hauser L."/>
            <person name="Markowitz V."/>
            <person name="Cheng J.-F."/>
            <person name="Hugenholtz P."/>
            <person name="Woyke T."/>
            <person name="Wu D."/>
            <person name="Tindall B."/>
            <person name="Pomrenke H.G."/>
            <person name="Brambilla E."/>
            <person name="Klenk H.-P."/>
            <person name="Eisen J.A."/>
        </authorList>
    </citation>
    <scope>NUCLEOTIDE SEQUENCE [LARGE SCALE GENOMIC DNA]</scope>
    <source>
        <strain evidence="2">ATCC 51119 / DSM 12145 / JCM 21818 / LMG 10337 / NBRC 100064 / NCIMB 13643</strain>
    </source>
</reference>
<dbReference type="Proteomes" id="UP000000310">
    <property type="component" value="Chromosome"/>
</dbReference>
<proteinExistence type="predicted"/>